<dbReference type="RefSeq" id="WP_013419222.1">
    <property type="nucleotide sequence ID" value="NC_014664.1"/>
</dbReference>
<evidence type="ECO:0000256" key="8">
    <source>
        <dbReference type="ARBA" id="ARBA00022840"/>
    </source>
</evidence>
<dbReference type="InterPro" id="IPR045085">
    <property type="entry name" value="HLD_clamp_pol_III_gamma_tau"/>
</dbReference>
<dbReference type="NCBIfam" id="TIGR02397">
    <property type="entry name" value="dnaX_nterm"/>
    <property type="match status" value="1"/>
</dbReference>
<comment type="subunit">
    <text evidence="11">DNA polymerase III contains a core (composed of alpha, epsilon and theta chains) that associates with a tau subunit. This core dimerizes to form the POLIII' complex. PolIII' associates with the gamma complex (composed of gamma, delta, delta', psi and chi chains) and with the beta chain to form the complete DNA polymerase III complex.</text>
</comment>
<dbReference type="EMBL" id="CP002292">
    <property type="protein sequence ID" value="ADP70826.1"/>
    <property type="molecule type" value="Genomic_DNA"/>
</dbReference>
<protein>
    <recommendedName>
        <fullName evidence="11">DNA polymerase III subunit gamma/tau</fullName>
        <ecNumber evidence="11">2.7.7.7</ecNumber>
    </recommendedName>
</protein>
<dbReference type="AlphaFoldDB" id="E3I7X2"/>
<keyword evidence="8 11" id="KW-0067">ATP-binding</keyword>
<comment type="function">
    <text evidence="11">DNA polymerase III is a complex, multichain enzyme responsible for most of the replicative synthesis in bacteria. This DNA polymerase also exhibits 3' to 5' exonuclease activity.</text>
</comment>
<dbReference type="Pfam" id="PF22608">
    <property type="entry name" value="DNAX_ATPase_lid"/>
    <property type="match status" value="1"/>
</dbReference>
<evidence type="ECO:0000256" key="6">
    <source>
        <dbReference type="ARBA" id="ARBA00022741"/>
    </source>
</evidence>
<organism evidence="14 15">
    <name type="scientific">Rhodomicrobium vannielii (strain ATCC 17100 / DSM 162 / LMG 4299 / NCIMB 10020 / ATH 3.1.1)</name>
    <dbReference type="NCBI Taxonomy" id="648757"/>
    <lineage>
        <taxon>Bacteria</taxon>
        <taxon>Pseudomonadati</taxon>
        <taxon>Pseudomonadota</taxon>
        <taxon>Alphaproteobacteria</taxon>
        <taxon>Hyphomicrobiales</taxon>
        <taxon>Hyphomicrobiaceae</taxon>
        <taxon>Rhodomicrobium</taxon>
    </lineage>
</organism>
<evidence type="ECO:0000256" key="11">
    <source>
        <dbReference type="RuleBase" id="RU364063"/>
    </source>
</evidence>
<sequence>MSNSDNAPALPTSEVSGKAQSYLVLARKYRPQTLDDLIGQDILVRTLRNAFAMDRIAQAYMLTGVRGVGKTTTARILARALNYERDGLPDRPSLDIAELGRHCQAIMDSRHVDVLEMDAASNTGIDDIREIIEAVRYKPAAARYRVFIIDEVHMLSKSAFNGLLKTLEEPPPHVKFIFATTEIRKVPVTILSRCQRFDLRRVEPEVLSAHFARILEKEGYAADDSALALIARAAEGSVRDGLSLLDQALTMAEGRLTAASVLDMLGLSGRDAIFDLLERIFDGDAAGALTALGALNERGADPTLIISDVADAVHALSRLKVLPGAYPHDLSADDRARADRLAASLPVPRLAMAWQMLLKGIDEAARAPRPLAAAEMLVFRMCYTAQLPSPADVIGELKRSGERAPVRDSASSAPARDSAAGASATSGGFEPARSRVLSSRGSEAVAAEAPREAARSFASFEEIVEKVRAARDIMLQKALEERVELVKFGPGFLELRLLEGAPQSLAPELAKKLQAWTGERWIVSLSEERGLPPLGARMRDEKAQAKEEIRKHPAVKSILHHFPDAEITDVRKLD</sequence>
<evidence type="ECO:0000256" key="10">
    <source>
        <dbReference type="ARBA" id="ARBA00049244"/>
    </source>
</evidence>
<dbReference type="Gene3D" id="3.40.50.300">
    <property type="entry name" value="P-loop containing nucleotide triphosphate hydrolases"/>
    <property type="match status" value="1"/>
</dbReference>
<dbReference type="PANTHER" id="PTHR11669">
    <property type="entry name" value="REPLICATION FACTOR C / DNA POLYMERASE III GAMMA-TAU SUBUNIT"/>
    <property type="match status" value="1"/>
</dbReference>
<dbReference type="GO" id="GO:0009360">
    <property type="term" value="C:DNA polymerase III complex"/>
    <property type="evidence" value="ECO:0007669"/>
    <property type="project" value="InterPro"/>
</dbReference>
<dbReference type="FunFam" id="1.10.8.60:FF:000013">
    <property type="entry name" value="DNA polymerase III subunit gamma/tau"/>
    <property type="match status" value="1"/>
</dbReference>
<keyword evidence="6 11" id="KW-0547">Nucleotide-binding</keyword>
<feature type="compositionally biased region" description="Low complexity" evidence="12">
    <location>
        <begin position="407"/>
        <end position="427"/>
    </location>
</feature>
<accession>E3I7X2</accession>
<dbReference type="InterPro" id="IPR050238">
    <property type="entry name" value="DNA_Rep/Repair_Clamp_Loader"/>
</dbReference>
<keyword evidence="2 11" id="KW-0808">Transferase</keyword>
<dbReference type="SMART" id="SM00382">
    <property type="entry name" value="AAA"/>
    <property type="match status" value="1"/>
</dbReference>
<keyword evidence="15" id="KW-1185">Reference proteome</keyword>
<dbReference type="Pfam" id="PF12169">
    <property type="entry name" value="DNA_pol3_gamma3"/>
    <property type="match status" value="1"/>
</dbReference>
<dbReference type="HOGENOM" id="CLU_006229_0_7_5"/>
<dbReference type="Proteomes" id="UP000001399">
    <property type="component" value="Chromosome"/>
</dbReference>
<dbReference type="CDD" id="cd00009">
    <property type="entry name" value="AAA"/>
    <property type="match status" value="1"/>
</dbReference>
<dbReference type="Pfam" id="PF12362">
    <property type="entry name" value="DUF3646"/>
    <property type="match status" value="1"/>
</dbReference>
<dbReference type="Gene3D" id="1.20.272.10">
    <property type="match status" value="1"/>
</dbReference>
<dbReference type="GO" id="GO:0006261">
    <property type="term" value="P:DNA-templated DNA replication"/>
    <property type="evidence" value="ECO:0007669"/>
    <property type="project" value="TreeGrafter"/>
</dbReference>
<evidence type="ECO:0000256" key="2">
    <source>
        <dbReference type="ARBA" id="ARBA00022679"/>
    </source>
</evidence>
<proteinExistence type="inferred from homology"/>
<evidence type="ECO:0000256" key="3">
    <source>
        <dbReference type="ARBA" id="ARBA00022695"/>
    </source>
</evidence>
<comment type="catalytic activity">
    <reaction evidence="10 11">
        <text>DNA(n) + a 2'-deoxyribonucleoside 5'-triphosphate = DNA(n+1) + diphosphate</text>
        <dbReference type="Rhea" id="RHEA:22508"/>
        <dbReference type="Rhea" id="RHEA-COMP:17339"/>
        <dbReference type="Rhea" id="RHEA-COMP:17340"/>
        <dbReference type="ChEBI" id="CHEBI:33019"/>
        <dbReference type="ChEBI" id="CHEBI:61560"/>
        <dbReference type="ChEBI" id="CHEBI:173112"/>
        <dbReference type="EC" id="2.7.7.7"/>
    </reaction>
</comment>
<evidence type="ECO:0000256" key="9">
    <source>
        <dbReference type="ARBA" id="ARBA00022932"/>
    </source>
</evidence>
<keyword evidence="5" id="KW-0479">Metal-binding</keyword>
<keyword evidence="3 11" id="KW-0548">Nucleotidyltransferase</keyword>
<name>E3I7X2_RHOVT</name>
<evidence type="ECO:0000256" key="4">
    <source>
        <dbReference type="ARBA" id="ARBA00022705"/>
    </source>
</evidence>
<reference evidence="15" key="1">
    <citation type="journal article" date="2011" name="J. Bacteriol.">
        <title>Genome sequences of eight morphologically diverse alphaproteobacteria.</title>
        <authorList>
            <consortium name="US DOE Joint Genome Institute"/>
            <person name="Brown P.J."/>
            <person name="Kysela D.T."/>
            <person name="Buechlein A."/>
            <person name="Hemmerich C."/>
            <person name="Brun Y.V."/>
        </authorList>
    </citation>
    <scope>NUCLEOTIDE SEQUENCE [LARGE SCALE GENOMIC DNA]</scope>
    <source>
        <strain evidence="15">ATCC 17100 / ATH 3.1.1 / DSM 162 / LMG 4299</strain>
    </source>
</reference>
<dbReference type="OrthoDB" id="9810148at2"/>
<dbReference type="SUPFAM" id="SSF52540">
    <property type="entry name" value="P-loop containing nucleoside triphosphate hydrolases"/>
    <property type="match status" value="1"/>
</dbReference>
<dbReference type="KEGG" id="rva:Rvan_1574"/>
<feature type="region of interest" description="Disordered" evidence="12">
    <location>
        <begin position="398"/>
        <end position="433"/>
    </location>
</feature>
<dbReference type="Pfam" id="PF13177">
    <property type="entry name" value="DNA_pol3_delta2"/>
    <property type="match status" value="1"/>
</dbReference>
<dbReference type="InterPro" id="IPR012763">
    <property type="entry name" value="DNA_pol_III_sug/sutau_N"/>
</dbReference>
<dbReference type="GO" id="GO:0046872">
    <property type="term" value="F:metal ion binding"/>
    <property type="evidence" value="ECO:0007669"/>
    <property type="project" value="UniProtKB-KW"/>
</dbReference>
<dbReference type="NCBIfam" id="NF006585">
    <property type="entry name" value="PRK09111.1"/>
    <property type="match status" value="1"/>
</dbReference>
<dbReference type="InterPro" id="IPR003593">
    <property type="entry name" value="AAA+_ATPase"/>
</dbReference>
<keyword evidence="9 11" id="KW-0239">DNA-directed DNA polymerase</keyword>
<dbReference type="STRING" id="648757.Rvan_1574"/>
<dbReference type="GO" id="GO:0003677">
    <property type="term" value="F:DNA binding"/>
    <property type="evidence" value="ECO:0007669"/>
    <property type="project" value="InterPro"/>
</dbReference>
<gene>
    <name evidence="11" type="primary">dnaX</name>
    <name evidence="14" type="ordered locus">Rvan_1574</name>
</gene>
<dbReference type="Gene3D" id="1.10.8.60">
    <property type="match status" value="1"/>
</dbReference>
<comment type="similarity">
    <text evidence="1 11">Belongs to the DnaX/STICHEL family.</text>
</comment>
<evidence type="ECO:0000313" key="14">
    <source>
        <dbReference type="EMBL" id="ADP70826.1"/>
    </source>
</evidence>
<evidence type="ECO:0000313" key="15">
    <source>
        <dbReference type="Proteomes" id="UP000001399"/>
    </source>
</evidence>
<evidence type="ECO:0000256" key="5">
    <source>
        <dbReference type="ARBA" id="ARBA00022723"/>
    </source>
</evidence>
<dbReference type="FunFam" id="3.40.50.300:FF:000014">
    <property type="entry name" value="DNA polymerase III subunit gamma/tau"/>
    <property type="match status" value="1"/>
</dbReference>
<dbReference type="InterPro" id="IPR008921">
    <property type="entry name" value="DNA_pol3_clamp-load_cplx_C"/>
</dbReference>
<dbReference type="InterPro" id="IPR022107">
    <property type="entry name" value="DNA_pol_III_gamma/tau_C"/>
</dbReference>
<keyword evidence="7" id="KW-0862">Zinc</keyword>
<dbReference type="EC" id="2.7.7.7" evidence="11"/>
<feature type="domain" description="AAA+ ATPase" evidence="13">
    <location>
        <begin position="56"/>
        <end position="203"/>
    </location>
</feature>
<dbReference type="eggNOG" id="COG2812">
    <property type="taxonomic scope" value="Bacteria"/>
</dbReference>
<evidence type="ECO:0000259" key="13">
    <source>
        <dbReference type="SMART" id="SM00382"/>
    </source>
</evidence>
<dbReference type="InterPro" id="IPR027417">
    <property type="entry name" value="P-loop_NTPase"/>
</dbReference>
<dbReference type="CDD" id="cd18137">
    <property type="entry name" value="HLD_clamp_pol_III_gamma_tau"/>
    <property type="match status" value="1"/>
</dbReference>
<keyword evidence="4 11" id="KW-0235">DNA replication</keyword>
<dbReference type="InterPro" id="IPR022754">
    <property type="entry name" value="DNA_pol_III_gamma-3"/>
</dbReference>
<evidence type="ECO:0000256" key="7">
    <source>
        <dbReference type="ARBA" id="ARBA00022833"/>
    </source>
</evidence>
<dbReference type="SUPFAM" id="SSF48019">
    <property type="entry name" value="post-AAA+ oligomerization domain-like"/>
    <property type="match status" value="1"/>
</dbReference>
<dbReference type="GO" id="GO:0003887">
    <property type="term" value="F:DNA-directed DNA polymerase activity"/>
    <property type="evidence" value="ECO:0007669"/>
    <property type="project" value="UniProtKB-KW"/>
</dbReference>
<evidence type="ECO:0000256" key="12">
    <source>
        <dbReference type="SAM" id="MobiDB-lite"/>
    </source>
</evidence>
<evidence type="ECO:0000256" key="1">
    <source>
        <dbReference type="ARBA" id="ARBA00006360"/>
    </source>
</evidence>
<dbReference type="PANTHER" id="PTHR11669:SF0">
    <property type="entry name" value="PROTEIN STICHEL-LIKE 2"/>
    <property type="match status" value="1"/>
</dbReference>
<dbReference type="GO" id="GO:0005524">
    <property type="term" value="F:ATP binding"/>
    <property type="evidence" value="ECO:0007669"/>
    <property type="project" value="UniProtKB-KW"/>
</dbReference>